<dbReference type="Proteomes" id="UP000244005">
    <property type="component" value="Unassembled WGS sequence"/>
</dbReference>
<dbReference type="Gramene" id="Mp5g19010.1">
    <property type="protein sequence ID" value="Mp5g19010.1.cds1"/>
    <property type="gene ID" value="Mp5g19010"/>
</dbReference>
<evidence type="ECO:0000313" key="2">
    <source>
        <dbReference type="EMBL" id="PTQ35168.1"/>
    </source>
</evidence>
<organism evidence="2 3">
    <name type="scientific">Marchantia polymorpha</name>
    <name type="common">Common liverwort</name>
    <name type="synonym">Marchantia aquatica</name>
    <dbReference type="NCBI Taxonomy" id="3197"/>
    <lineage>
        <taxon>Eukaryota</taxon>
        <taxon>Viridiplantae</taxon>
        <taxon>Streptophyta</taxon>
        <taxon>Embryophyta</taxon>
        <taxon>Marchantiophyta</taxon>
        <taxon>Marchantiopsida</taxon>
        <taxon>Marchantiidae</taxon>
        <taxon>Marchantiales</taxon>
        <taxon>Marchantiaceae</taxon>
        <taxon>Marchantia</taxon>
    </lineage>
</organism>
<accession>A0A2R6WMT6</accession>
<proteinExistence type="predicted"/>
<sequence length="94" mass="10488">MMIWTSSIDLSIRCFSDMSTDPKRRRCTIRTTFSPPTSGTYHDPRPTTYDSCRCRCRSADRQPSTSAAPPGKKQKQSAGGGLYGPLYMICDECP</sequence>
<dbReference type="EMBL" id="KZ772745">
    <property type="protein sequence ID" value="PTQ35168.1"/>
    <property type="molecule type" value="Genomic_DNA"/>
</dbReference>
<keyword evidence="3" id="KW-1185">Reference proteome</keyword>
<feature type="region of interest" description="Disordered" evidence="1">
    <location>
        <begin position="60"/>
        <end position="84"/>
    </location>
</feature>
<evidence type="ECO:0000256" key="1">
    <source>
        <dbReference type="SAM" id="MobiDB-lite"/>
    </source>
</evidence>
<name>A0A2R6WMT6_MARPO</name>
<reference evidence="3" key="1">
    <citation type="journal article" date="2017" name="Cell">
        <title>Insights into land plant evolution garnered from the Marchantia polymorpha genome.</title>
        <authorList>
            <person name="Bowman J.L."/>
            <person name="Kohchi T."/>
            <person name="Yamato K.T."/>
            <person name="Jenkins J."/>
            <person name="Shu S."/>
            <person name="Ishizaki K."/>
            <person name="Yamaoka S."/>
            <person name="Nishihama R."/>
            <person name="Nakamura Y."/>
            <person name="Berger F."/>
            <person name="Adam C."/>
            <person name="Aki S.S."/>
            <person name="Althoff F."/>
            <person name="Araki T."/>
            <person name="Arteaga-Vazquez M.A."/>
            <person name="Balasubrmanian S."/>
            <person name="Barry K."/>
            <person name="Bauer D."/>
            <person name="Boehm C.R."/>
            <person name="Briginshaw L."/>
            <person name="Caballero-Perez J."/>
            <person name="Catarino B."/>
            <person name="Chen F."/>
            <person name="Chiyoda S."/>
            <person name="Chovatia M."/>
            <person name="Davies K.M."/>
            <person name="Delmans M."/>
            <person name="Demura T."/>
            <person name="Dierschke T."/>
            <person name="Dolan L."/>
            <person name="Dorantes-Acosta A.E."/>
            <person name="Eklund D.M."/>
            <person name="Florent S.N."/>
            <person name="Flores-Sandoval E."/>
            <person name="Fujiyama A."/>
            <person name="Fukuzawa H."/>
            <person name="Galik B."/>
            <person name="Grimanelli D."/>
            <person name="Grimwood J."/>
            <person name="Grossniklaus U."/>
            <person name="Hamada T."/>
            <person name="Haseloff J."/>
            <person name="Hetherington A.J."/>
            <person name="Higo A."/>
            <person name="Hirakawa Y."/>
            <person name="Hundley H.N."/>
            <person name="Ikeda Y."/>
            <person name="Inoue K."/>
            <person name="Inoue S.I."/>
            <person name="Ishida S."/>
            <person name="Jia Q."/>
            <person name="Kakita M."/>
            <person name="Kanazawa T."/>
            <person name="Kawai Y."/>
            <person name="Kawashima T."/>
            <person name="Kennedy M."/>
            <person name="Kinose K."/>
            <person name="Kinoshita T."/>
            <person name="Kohara Y."/>
            <person name="Koide E."/>
            <person name="Komatsu K."/>
            <person name="Kopischke S."/>
            <person name="Kubo M."/>
            <person name="Kyozuka J."/>
            <person name="Lagercrantz U."/>
            <person name="Lin S.S."/>
            <person name="Lindquist E."/>
            <person name="Lipzen A.M."/>
            <person name="Lu C.W."/>
            <person name="De Luna E."/>
            <person name="Martienssen R.A."/>
            <person name="Minamino N."/>
            <person name="Mizutani M."/>
            <person name="Mizutani M."/>
            <person name="Mochizuki N."/>
            <person name="Monte I."/>
            <person name="Mosher R."/>
            <person name="Nagasaki H."/>
            <person name="Nakagami H."/>
            <person name="Naramoto S."/>
            <person name="Nishitani K."/>
            <person name="Ohtani M."/>
            <person name="Okamoto T."/>
            <person name="Okumura M."/>
            <person name="Phillips J."/>
            <person name="Pollak B."/>
            <person name="Reinders A."/>
            <person name="Rovekamp M."/>
            <person name="Sano R."/>
            <person name="Sawa S."/>
            <person name="Schmid M.W."/>
            <person name="Shirakawa M."/>
            <person name="Solano R."/>
            <person name="Spunde A."/>
            <person name="Suetsugu N."/>
            <person name="Sugano S."/>
            <person name="Sugiyama A."/>
            <person name="Sun R."/>
            <person name="Suzuki Y."/>
            <person name="Takenaka M."/>
            <person name="Takezawa D."/>
            <person name="Tomogane H."/>
            <person name="Tsuzuki M."/>
            <person name="Ueda T."/>
            <person name="Umeda M."/>
            <person name="Ward J.M."/>
            <person name="Watanabe Y."/>
            <person name="Yazaki K."/>
            <person name="Yokoyama R."/>
            <person name="Yoshitake Y."/>
            <person name="Yotsui I."/>
            <person name="Zachgo S."/>
            <person name="Schmutz J."/>
        </authorList>
    </citation>
    <scope>NUCLEOTIDE SEQUENCE [LARGE SCALE GENOMIC DNA]</scope>
    <source>
        <strain evidence="3">Tak-1</strain>
    </source>
</reference>
<protein>
    <submittedName>
        <fullName evidence="2">Uncharacterized protein</fullName>
    </submittedName>
</protein>
<evidence type="ECO:0000313" key="3">
    <source>
        <dbReference type="Proteomes" id="UP000244005"/>
    </source>
</evidence>
<dbReference type="AlphaFoldDB" id="A0A2R6WMT6"/>
<gene>
    <name evidence="2" type="ORF">MARPO_0073s0042</name>
</gene>